<dbReference type="EMBL" id="CH916366">
    <property type="protein sequence ID" value="EDV95735.1"/>
    <property type="molecule type" value="Genomic_DNA"/>
</dbReference>
<name>B4J0D4_DROGR</name>
<dbReference type="KEGG" id="dgr:6558622"/>
<keyword evidence="3" id="KW-1185">Reference proteome</keyword>
<feature type="signal peptide" evidence="1">
    <location>
        <begin position="1"/>
        <end position="28"/>
    </location>
</feature>
<dbReference type="eggNOG" id="ENOG502T80F">
    <property type="taxonomic scope" value="Eukaryota"/>
</dbReference>
<sequence>MHSNKSVVYLLLIGLALQLMLTLTVVLADVSHLDYSNSPSSQLGAYHYPTPRIQLQEQQRPRSHQQIARQFVDPSLEHVAFTQVLTRSGYVFGNGINGNGNKAAGSAPLQATVSAKGRSIGSTSTLSDSNSLNLKLPVPFGAMPLNVAHLPLQAGASYATLPHTTGLTSYGTAQIQRR</sequence>
<dbReference type="AlphaFoldDB" id="B4J0D4"/>
<dbReference type="OrthoDB" id="8033611at2759"/>
<reference evidence="2 3" key="1">
    <citation type="journal article" date="2007" name="Nature">
        <title>Evolution of genes and genomes on the Drosophila phylogeny.</title>
        <authorList>
            <consortium name="Drosophila 12 Genomes Consortium"/>
            <person name="Clark A.G."/>
            <person name="Eisen M.B."/>
            <person name="Smith D.R."/>
            <person name="Bergman C.M."/>
            <person name="Oliver B."/>
            <person name="Markow T.A."/>
            <person name="Kaufman T.C."/>
            <person name="Kellis M."/>
            <person name="Gelbart W."/>
            <person name="Iyer V.N."/>
            <person name="Pollard D.A."/>
            <person name="Sackton T.B."/>
            <person name="Larracuente A.M."/>
            <person name="Singh N.D."/>
            <person name="Abad J.P."/>
            <person name="Abt D.N."/>
            <person name="Adryan B."/>
            <person name="Aguade M."/>
            <person name="Akashi H."/>
            <person name="Anderson W.W."/>
            <person name="Aquadro C.F."/>
            <person name="Ardell D.H."/>
            <person name="Arguello R."/>
            <person name="Artieri C.G."/>
            <person name="Barbash D.A."/>
            <person name="Barker D."/>
            <person name="Barsanti P."/>
            <person name="Batterham P."/>
            <person name="Batzoglou S."/>
            <person name="Begun D."/>
            <person name="Bhutkar A."/>
            <person name="Blanco E."/>
            <person name="Bosak S.A."/>
            <person name="Bradley R.K."/>
            <person name="Brand A.D."/>
            <person name="Brent M.R."/>
            <person name="Brooks A.N."/>
            <person name="Brown R.H."/>
            <person name="Butlin R.K."/>
            <person name="Caggese C."/>
            <person name="Calvi B.R."/>
            <person name="Bernardo de Carvalho A."/>
            <person name="Caspi A."/>
            <person name="Castrezana S."/>
            <person name="Celniker S.E."/>
            <person name="Chang J.L."/>
            <person name="Chapple C."/>
            <person name="Chatterji S."/>
            <person name="Chinwalla A."/>
            <person name="Civetta A."/>
            <person name="Clifton S.W."/>
            <person name="Comeron J.M."/>
            <person name="Costello J.C."/>
            <person name="Coyne J.A."/>
            <person name="Daub J."/>
            <person name="David R.G."/>
            <person name="Delcher A.L."/>
            <person name="Delehaunty K."/>
            <person name="Do C.B."/>
            <person name="Ebling H."/>
            <person name="Edwards K."/>
            <person name="Eickbush T."/>
            <person name="Evans J.D."/>
            <person name="Filipski A."/>
            <person name="Findeiss S."/>
            <person name="Freyhult E."/>
            <person name="Fulton L."/>
            <person name="Fulton R."/>
            <person name="Garcia A.C."/>
            <person name="Gardiner A."/>
            <person name="Garfield D.A."/>
            <person name="Garvin B.E."/>
            <person name="Gibson G."/>
            <person name="Gilbert D."/>
            <person name="Gnerre S."/>
            <person name="Godfrey J."/>
            <person name="Good R."/>
            <person name="Gotea V."/>
            <person name="Gravely B."/>
            <person name="Greenberg A.J."/>
            <person name="Griffiths-Jones S."/>
            <person name="Gross S."/>
            <person name="Guigo R."/>
            <person name="Gustafson E.A."/>
            <person name="Haerty W."/>
            <person name="Hahn M.W."/>
            <person name="Halligan D.L."/>
            <person name="Halpern A.L."/>
            <person name="Halter G.M."/>
            <person name="Han M.V."/>
            <person name="Heger A."/>
            <person name="Hillier L."/>
            <person name="Hinrichs A.S."/>
            <person name="Holmes I."/>
            <person name="Hoskins R.A."/>
            <person name="Hubisz M.J."/>
            <person name="Hultmark D."/>
            <person name="Huntley M.A."/>
            <person name="Jaffe D.B."/>
            <person name="Jagadeeshan S."/>
            <person name="Jeck W.R."/>
            <person name="Johnson J."/>
            <person name="Jones C.D."/>
            <person name="Jordan W.C."/>
            <person name="Karpen G.H."/>
            <person name="Kataoka E."/>
            <person name="Keightley P.D."/>
            <person name="Kheradpour P."/>
            <person name="Kirkness E.F."/>
            <person name="Koerich L.B."/>
            <person name="Kristiansen K."/>
            <person name="Kudrna D."/>
            <person name="Kulathinal R.J."/>
            <person name="Kumar S."/>
            <person name="Kwok R."/>
            <person name="Lander E."/>
            <person name="Langley C.H."/>
            <person name="Lapoint R."/>
            <person name="Lazzaro B.P."/>
            <person name="Lee S.J."/>
            <person name="Levesque L."/>
            <person name="Li R."/>
            <person name="Lin C.F."/>
            <person name="Lin M.F."/>
            <person name="Lindblad-Toh K."/>
            <person name="Llopart A."/>
            <person name="Long M."/>
            <person name="Low L."/>
            <person name="Lozovsky E."/>
            <person name="Lu J."/>
            <person name="Luo M."/>
            <person name="Machado C.A."/>
            <person name="Makalowski W."/>
            <person name="Marzo M."/>
            <person name="Matsuda M."/>
            <person name="Matzkin L."/>
            <person name="McAllister B."/>
            <person name="McBride C.S."/>
            <person name="McKernan B."/>
            <person name="McKernan K."/>
            <person name="Mendez-Lago M."/>
            <person name="Minx P."/>
            <person name="Mollenhauer M.U."/>
            <person name="Montooth K."/>
            <person name="Mount S.M."/>
            <person name="Mu X."/>
            <person name="Myers E."/>
            <person name="Negre B."/>
            <person name="Newfeld S."/>
            <person name="Nielsen R."/>
            <person name="Noor M.A."/>
            <person name="O'Grady P."/>
            <person name="Pachter L."/>
            <person name="Papaceit M."/>
            <person name="Parisi M.J."/>
            <person name="Parisi M."/>
            <person name="Parts L."/>
            <person name="Pedersen J.S."/>
            <person name="Pesole G."/>
            <person name="Phillippy A.M."/>
            <person name="Ponting C.P."/>
            <person name="Pop M."/>
            <person name="Porcelli D."/>
            <person name="Powell J.R."/>
            <person name="Prohaska S."/>
            <person name="Pruitt K."/>
            <person name="Puig M."/>
            <person name="Quesneville H."/>
            <person name="Ram K.R."/>
            <person name="Rand D."/>
            <person name="Rasmussen M.D."/>
            <person name="Reed L.K."/>
            <person name="Reenan R."/>
            <person name="Reily A."/>
            <person name="Remington K.A."/>
            <person name="Rieger T.T."/>
            <person name="Ritchie M.G."/>
            <person name="Robin C."/>
            <person name="Rogers Y.H."/>
            <person name="Rohde C."/>
            <person name="Rozas J."/>
            <person name="Rubenfield M.J."/>
            <person name="Ruiz A."/>
            <person name="Russo S."/>
            <person name="Salzberg S.L."/>
            <person name="Sanchez-Gracia A."/>
            <person name="Saranga D.J."/>
            <person name="Sato H."/>
            <person name="Schaeffer S.W."/>
            <person name="Schatz M.C."/>
            <person name="Schlenke T."/>
            <person name="Schwartz R."/>
            <person name="Segarra C."/>
            <person name="Singh R.S."/>
            <person name="Sirot L."/>
            <person name="Sirota M."/>
            <person name="Sisneros N.B."/>
            <person name="Smith C.D."/>
            <person name="Smith T.F."/>
            <person name="Spieth J."/>
            <person name="Stage D.E."/>
            <person name="Stark A."/>
            <person name="Stephan W."/>
            <person name="Strausberg R.L."/>
            <person name="Strempel S."/>
            <person name="Sturgill D."/>
            <person name="Sutton G."/>
            <person name="Sutton G.G."/>
            <person name="Tao W."/>
            <person name="Teichmann S."/>
            <person name="Tobari Y.N."/>
            <person name="Tomimura Y."/>
            <person name="Tsolas J.M."/>
            <person name="Valente V.L."/>
            <person name="Venter E."/>
            <person name="Venter J.C."/>
            <person name="Vicario S."/>
            <person name="Vieira F.G."/>
            <person name="Vilella A.J."/>
            <person name="Villasante A."/>
            <person name="Walenz B."/>
            <person name="Wang J."/>
            <person name="Wasserman M."/>
            <person name="Watts T."/>
            <person name="Wilson D."/>
            <person name="Wilson R.K."/>
            <person name="Wing R.A."/>
            <person name="Wolfner M.F."/>
            <person name="Wong A."/>
            <person name="Wong G.K."/>
            <person name="Wu C.I."/>
            <person name="Wu G."/>
            <person name="Yamamoto D."/>
            <person name="Yang H.P."/>
            <person name="Yang S.P."/>
            <person name="Yorke J.A."/>
            <person name="Yoshida K."/>
            <person name="Zdobnov E."/>
            <person name="Zhang P."/>
            <person name="Zhang Y."/>
            <person name="Zimin A.V."/>
            <person name="Baldwin J."/>
            <person name="Abdouelleil A."/>
            <person name="Abdulkadir J."/>
            <person name="Abebe A."/>
            <person name="Abera B."/>
            <person name="Abreu J."/>
            <person name="Acer S.C."/>
            <person name="Aftuck L."/>
            <person name="Alexander A."/>
            <person name="An P."/>
            <person name="Anderson E."/>
            <person name="Anderson S."/>
            <person name="Arachi H."/>
            <person name="Azer M."/>
            <person name="Bachantsang P."/>
            <person name="Barry A."/>
            <person name="Bayul T."/>
            <person name="Berlin A."/>
            <person name="Bessette D."/>
            <person name="Bloom T."/>
            <person name="Blye J."/>
            <person name="Boguslavskiy L."/>
            <person name="Bonnet C."/>
            <person name="Boukhgalter B."/>
            <person name="Bourzgui I."/>
            <person name="Brown A."/>
            <person name="Cahill P."/>
            <person name="Channer S."/>
            <person name="Cheshatsang Y."/>
            <person name="Chuda L."/>
            <person name="Citroen M."/>
            <person name="Collymore A."/>
            <person name="Cooke P."/>
            <person name="Costello M."/>
            <person name="D'Aco K."/>
            <person name="Daza R."/>
            <person name="De Haan G."/>
            <person name="DeGray S."/>
            <person name="DeMaso C."/>
            <person name="Dhargay N."/>
            <person name="Dooley K."/>
            <person name="Dooley E."/>
            <person name="Doricent M."/>
            <person name="Dorje P."/>
            <person name="Dorjee K."/>
            <person name="Dupes A."/>
            <person name="Elong R."/>
            <person name="Falk J."/>
            <person name="Farina A."/>
            <person name="Faro S."/>
            <person name="Ferguson D."/>
            <person name="Fisher S."/>
            <person name="Foley C.D."/>
            <person name="Franke A."/>
            <person name="Friedrich D."/>
            <person name="Gadbois L."/>
            <person name="Gearin G."/>
            <person name="Gearin C.R."/>
            <person name="Giannoukos G."/>
            <person name="Goode T."/>
            <person name="Graham J."/>
            <person name="Grandbois E."/>
            <person name="Grewal S."/>
            <person name="Gyaltsen K."/>
            <person name="Hafez N."/>
            <person name="Hagos B."/>
            <person name="Hall J."/>
            <person name="Henson C."/>
            <person name="Hollinger A."/>
            <person name="Honan T."/>
            <person name="Huard M.D."/>
            <person name="Hughes L."/>
            <person name="Hurhula B."/>
            <person name="Husby M.E."/>
            <person name="Kamat A."/>
            <person name="Kanga B."/>
            <person name="Kashin S."/>
            <person name="Khazanovich D."/>
            <person name="Kisner P."/>
            <person name="Lance K."/>
            <person name="Lara M."/>
            <person name="Lee W."/>
            <person name="Lennon N."/>
            <person name="Letendre F."/>
            <person name="LeVine R."/>
            <person name="Lipovsky A."/>
            <person name="Liu X."/>
            <person name="Liu J."/>
            <person name="Liu S."/>
            <person name="Lokyitsang T."/>
            <person name="Lokyitsang Y."/>
            <person name="Lubonja R."/>
            <person name="Lui A."/>
            <person name="MacDonald P."/>
            <person name="Magnisalis V."/>
            <person name="Maru K."/>
            <person name="Matthews C."/>
            <person name="McCusker W."/>
            <person name="McDonough S."/>
            <person name="Mehta T."/>
            <person name="Meldrim J."/>
            <person name="Meneus L."/>
            <person name="Mihai O."/>
            <person name="Mihalev A."/>
            <person name="Mihova T."/>
            <person name="Mittelman R."/>
            <person name="Mlenga V."/>
            <person name="Montmayeur A."/>
            <person name="Mulrain L."/>
            <person name="Navidi A."/>
            <person name="Naylor J."/>
            <person name="Negash T."/>
            <person name="Nguyen T."/>
            <person name="Nguyen N."/>
            <person name="Nicol R."/>
            <person name="Norbu C."/>
            <person name="Norbu N."/>
            <person name="Novod N."/>
            <person name="O'Neill B."/>
            <person name="Osman S."/>
            <person name="Markiewicz E."/>
            <person name="Oyono O.L."/>
            <person name="Patti C."/>
            <person name="Phunkhang P."/>
            <person name="Pierre F."/>
            <person name="Priest M."/>
            <person name="Raghuraman S."/>
            <person name="Rege F."/>
            <person name="Reyes R."/>
            <person name="Rise C."/>
            <person name="Rogov P."/>
            <person name="Ross K."/>
            <person name="Ryan E."/>
            <person name="Settipalli S."/>
            <person name="Shea T."/>
            <person name="Sherpa N."/>
            <person name="Shi L."/>
            <person name="Shih D."/>
            <person name="Sparrow T."/>
            <person name="Spaulding J."/>
            <person name="Stalker J."/>
            <person name="Stange-Thomann N."/>
            <person name="Stavropoulos S."/>
            <person name="Stone C."/>
            <person name="Strader C."/>
            <person name="Tesfaye S."/>
            <person name="Thomson T."/>
            <person name="Thoulutsang Y."/>
            <person name="Thoulutsang D."/>
            <person name="Topham K."/>
            <person name="Topping I."/>
            <person name="Tsamla T."/>
            <person name="Vassiliev H."/>
            <person name="Vo A."/>
            <person name="Wangchuk T."/>
            <person name="Wangdi T."/>
            <person name="Weiand M."/>
            <person name="Wilkinson J."/>
            <person name="Wilson A."/>
            <person name="Yadav S."/>
            <person name="Young G."/>
            <person name="Yu Q."/>
            <person name="Zembek L."/>
            <person name="Zhong D."/>
            <person name="Zimmer A."/>
            <person name="Zwirko Z."/>
            <person name="Jaffe D.B."/>
            <person name="Alvarez P."/>
            <person name="Brockman W."/>
            <person name="Butler J."/>
            <person name="Chin C."/>
            <person name="Gnerre S."/>
            <person name="Grabherr M."/>
            <person name="Kleber M."/>
            <person name="Mauceli E."/>
            <person name="MacCallum I."/>
        </authorList>
    </citation>
    <scope>NUCLEOTIDE SEQUENCE [LARGE SCALE GENOMIC DNA]</scope>
    <source>
        <strain evidence="3">Tucson 15287-2541.00</strain>
    </source>
</reference>
<dbReference type="Proteomes" id="UP000001070">
    <property type="component" value="Unassembled WGS sequence"/>
</dbReference>
<dbReference type="OMA" id="YHYPAPR"/>
<dbReference type="InParanoid" id="B4J0D4"/>
<gene>
    <name evidence="2" type="primary">Dgri\GH15613</name>
    <name evidence="2" type="ORF">Dgri_GH15613</name>
</gene>
<accession>B4J0D4</accession>
<protein>
    <submittedName>
        <fullName evidence="2">GH15613</fullName>
    </submittedName>
</protein>
<evidence type="ECO:0000256" key="1">
    <source>
        <dbReference type="SAM" id="SignalP"/>
    </source>
</evidence>
<proteinExistence type="predicted"/>
<organism evidence="3">
    <name type="scientific">Drosophila grimshawi</name>
    <name type="common">Hawaiian fruit fly</name>
    <name type="synonym">Idiomyia grimshawi</name>
    <dbReference type="NCBI Taxonomy" id="7222"/>
    <lineage>
        <taxon>Eukaryota</taxon>
        <taxon>Metazoa</taxon>
        <taxon>Ecdysozoa</taxon>
        <taxon>Arthropoda</taxon>
        <taxon>Hexapoda</taxon>
        <taxon>Insecta</taxon>
        <taxon>Pterygota</taxon>
        <taxon>Neoptera</taxon>
        <taxon>Endopterygota</taxon>
        <taxon>Diptera</taxon>
        <taxon>Brachycera</taxon>
        <taxon>Muscomorpha</taxon>
        <taxon>Ephydroidea</taxon>
        <taxon>Drosophilidae</taxon>
        <taxon>Drosophila</taxon>
        <taxon>Hawaiian Drosophila</taxon>
    </lineage>
</organism>
<keyword evidence="1" id="KW-0732">Signal</keyword>
<evidence type="ECO:0000313" key="2">
    <source>
        <dbReference type="EMBL" id="EDV95735.1"/>
    </source>
</evidence>
<feature type="chain" id="PRO_5002811388" evidence="1">
    <location>
        <begin position="29"/>
        <end position="178"/>
    </location>
</feature>
<dbReference type="PhylomeDB" id="B4J0D4"/>
<evidence type="ECO:0000313" key="3">
    <source>
        <dbReference type="Proteomes" id="UP000001070"/>
    </source>
</evidence>
<dbReference type="HOGENOM" id="CLU_1512174_0_0_1"/>